<keyword evidence="9" id="KW-1185">Reference proteome</keyword>
<evidence type="ECO:0000256" key="2">
    <source>
        <dbReference type="ARBA" id="ARBA00022475"/>
    </source>
</evidence>
<keyword evidence="3 6" id="KW-0812">Transmembrane</keyword>
<gene>
    <name evidence="8" type="ORF">EYC98_19635</name>
</gene>
<reference evidence="8" key="1">
    <citation type="submission" date="2019-02" db="EMBL/GenBank/DDBJ databases">
        <authorList>
            <person name="Li S.-H."/>
        </authorList>
    </citation>
    <scope>NUCLEOTIDE SEQUENCE</scope>
    <source>
        <strain evidence="8">IMCC14734</strain>
    </source>
</reference>
<feature type="transmembrane region" description="Helical" evidence="6">
    <location>
        <begin position="294"/>
        <end position="312"/>
    </location>
</feature>
<evidence type="ECO:0000313" key="9">
    <source>
        <dbReference type="Proteomes" id="UP001143362"/>
    </source>
</evidence>
<feature type="transmembrane region" description="Helical" evidence="6">
    <location>
        <begin position="262"/>
        <end position="282"/>
    </location>
</feature>
<evidence type="ECO:0000256" key="6">
    <source>
        <dbReference type="SAM" id="Phobius"/>
    </source>
</evidence>
<dbReference type="PANTHER" id="PTHR33406:SF10">
    <property type="entry name" value="SSD DOMAIN-CONTAINING PROTEIN"/>
    <property type="match status" value="1"/>
</dbReference>
<keyword evidence="5 6" id="KW-0472">Membrane</keyword>
<protein>
    <submittedName>
        <fullName evidence="8">RND family transporter</fullName>
    </submittedName>
</protein>
<feature type="transmembrane region" description="Helical" evidence="6">
    <location>
        <begin position="29"/>
        <end position="48"/>
    </location>
</feature>
<feature type="transmembrane region" description="Helical" evidence="6">
    <location>
        <begin position="680"/>
        <end position="699"/>
    </location>
</feature>
<sequence length="790" mass="86404">MTEVASIEQQDDGRFRPAVATLIFGHRKLLLILFIGVSIFFSMQALQLRPDASFEKMIPVSHPYIANFLRNRDDLSGLGNSVRIIIETTEGDIFTAEFQQLLREVTDELFYTRGVDRAGLQSLWTPNVRWQEVTEEGFVGGSVIPDDYDGSQRSLDDLRSNTRKSGQIGRIVANNFQSAIILAPLLEKDPETGAKLDYTELSRHLEKNVREKYQSDTIQVHITGFAKLLGDLIEGATLVGLFFGIAFVITALMLYLYSRCHWLTMASLLCSTIAVIWLLGLLHTLGLGLDPYSMLVPFLVFAVGISHSVQMINRFGYNCHAGLDKKRAAWLTFTRLSKPGFTALVSDGVGFSTLAIIDIPVIRELALVASSGIAVLIFTNLILLPVVLSFTGISGTCFRYRERKRHSGFAHWFVVSGTARPRQARYVLMVAVALLIFGLWRGQDLKIGDLDPGAPELRPDARYNLDDAFLRANYATSTDVFVVMVETAPQQCGAYAAIASIDYFQGVMETVPGVQSAMSLVDVSKLVIMGMNEGNPKWHGISRNQFILNNSLSRVPGSLLNTDCSMVPVILFLEDHKADTLAGVVAAVEAFSAEHNSESIRYVLAAGNAGVEAATNIVISQAQYEMLAWVYGVVILLCVLTFRSIRVAACIILPLVLTSILGQALMASLGIGVKVATLPVIALGVGIGVDYGIYIYNALQFYTGQGTSLQQAYFEALKASGTAVAFTGLTLAIGVATWIYSPIKFQADMGLLLTFMFFWNMLGALLLLPALASVLRLGEQNAEPITPESL</sequence>
<dbReference type="SUPFAM" id="SSF82866">
    <property type="entry name" value="Multidrug efflux transporter AcrB transmembrane domain"/>
    <property type="match status" value="2"/>
</dbReference>
<dbReference type="Gene3D" id="1.20.1640.10">
    <property type="entry name" value="Multidrug efflux transporter AcrB transmembrane domain"/>
    <property type="match status" value="2"/>
</dbReference>
<dbReference type="InterPro" id="IPR050545">
    <property type="entry name" value="Mycobact_MmpL"/>
</dbReference>
<name>A0ABT3TL99_9GAMM</name>
<dbReference type="EMBL" id="SHNN01000005">
    <property type="protein sequence ID" value="MCX2983080.1"/>
    <property type="molecule type" value="Genomic_DNA"/>
</dbReference>
<dbReference type="RefSeq" id="WP_279247110.1">
    <property type="nucleotide sequence ID" value="NZ_SHNN01000005.1"/>
</dbReference>
<dbReference type="Pfam" id="PF03176">
    <property type="entry name" value="MMPL"/>
    <property type="match status" value="2"/>
</dbReference>
<feature type="transmembrane region" description="Helical" evidence="6">
    <location>
        <begin position="340"/>
        <end position="361"/>
    </location>
</feature>
<evidence type="ECO:0000256" key="1">
    <source>
        <dbReference type="ARBA" id="ARBA00004651"/>
    </source>
</evidence>
<comment type="subcellular location">
    <subcellularLocation>
        <location evidence="1">Cell membrane</location>
        <topology evidence="1">Multi-pass membrane protein</topology>
    </subcellularLocation>
</comment>
<evidence type="ECO:0000256" key="5">
    <source>
        <dbReference type="ARBA" id="ARBA00023136"/>
    </source>
</evidence>
<dbReference type="InterPro" id="IPR004869">
    <property type="entry name" value="MMPL_dom"/>
</dbReference>
<feature type="transmembrane region" description="Helical" evidence="6">
    <location>
        <begin position="626"/>
        <end position="645"/>
    </location>
</feature>
<feature type="transmembrane region" description="Helical" evidence="6">
    <location>
        <begin position="752"/>
        <end position="772"/>
    </location>
</feature>
<proteinExistence type="predicted"/>
<keyword evidence="4 6" id="KW-1133">Transmembrane helix</keyword>
<organism evidence="8 9">
    <name type="scientific">Candidatus Litorirhabdus singularis</name>
    <dbReference type="NCBI Taxonomy" id="2518993"/>
    <lineage>
        <taxon>Bacteria</taxon>
        <taxon>Pseudomonadati</taxon>
        <taxon>Pseudomonadota</taxon>
        <taxon>Gammaproteobacteria</taxon>
        <taxon>Cellvibrionales</taxon>
        <taxon>Halieaceae</taxon>
        <taxon>Candidatus Litorirhabdus</taxon>
    </lineage>
</organism>
<feature type="transmembrane region" description="Helical" evidence="6">
    <location>
        <begin position="719"/>
        <end position="740"/>
    </location>
</feature>
<feature type="transmembrane region" description="Helical" evidence="6">
    <location>
        <begin position="236"/>
        <end position="256"/>
    </location>
</feature>
<evidence type="ECO:0000256" key="3">
    <source>
        <dbReference type="ARBA" id="ARBA00022692"/>
    </source>
</evidence>
<evidence type="ECO:0000313" key="8">
    <source>
        <dbReference type="EMBL" id="MCX2983080.1"/>
    </source>
</evidence>
<feature type="transmembrane region" description="Helical" evidence="6">
    <location>
        <begin position="651"/>
        <end position="673"/>
    </location>
</feature>
<dbReference type="PANTHER" id="PTHR33406">
    <property type="entry name" value="MEMBRANE PROTEIN MJ1562-RELATED"/>
    <property type="match status" value="1"/>
</dbReference>
<dbReference type="PROSITE" id="PS50156">
    <property type="entry name" value="SSD"/>
    <property type="match status" value="1"/>
</dbReference>
<keyword evidence="2" id="KW-1003">Cell membrane</keyword>
<evidence type="ECO:0000256" key="4">
    <source>
        <dbReference type="ARBA" id="ARBA00022989"/>
    </source>
</evidence>
<feature type="transmembrane region" description="Helical" evidence="6">
    <location>
        <begin position="373"/>
        <end position="393"/>
    </location>
</feature>
<feature type="domain" description="SSD" evidence="7">
    <location>
        <begin position="262"/>
        <end position="390"/>
    </location>
</feature>
<comment type="caution">
    <text evidence="8">The sequence shown here is derived from an EMBL/GenBank/DDBJ whole genome shotgun (WGS) entry which is preliminary data.</text>
</comment>
<dbReference type="Proteomes" id="UP001143362">
    <property type="component" value="Unassembled WGS sequence"/>
</dbReference>
<evidence type="ECO:0000259" key="7">
    <source>
        <dbReference type="PROSITE" id="PS50156"/>
    </source>
</evidence>
<accession>A0ABT3TL99</accession>
<feature type="transmembrane region" description="Helical" evidence="6">
    <location>
        <begin position="423"/>
        <end position="440"/>
    </location>
</feature>
<dbReference type="InterPro" id="IPR000731">
    <property type="entry name" value="SSD"/>
</dbReference>